<evidence type="ECO:0000256" key="16">
    <source>
        <dbReference type="ARBA" id="ARBA00023328"/>
    </source>
</evidence>
<feature type="binding site" evidence="19">
    <location>
        <position position="185"/>
    </location>
    <ligand>
        <name>Zn(2+)</name>
        <dbReference type="ChEBI" id="CHEBI:29105"/>
        <label>1</label>
    </ligand>
</feature>
<feature type="binding site" evidence="19">
    <location>
        <position position="225"/>
    </location>
    <ligand>
        <name>Zn(2+)</name>
        <dbReference type="ChEBI" id="CHEBI:29105"/>
        <label>2</label>
    </ligand>
</feature>
<dbReference type="Pfam" id="PF00856">
    <property type="entry name" value="SET"/>
    <property type="match status" value="1"/>
</dbReference>
<dbReference type="InterPro" id="IPR000953">
    <property type="entry name" value="Chromo/chromo_shadow_dom"/>
</dbReference>
<dbReference type="GeneTree" id="ENSGT00940000160063"/>
<evidence type="ECO:0000256" key="14">
    <source>
        <dbReference type="ARBA" id="ARBA00023242"/>
    </source>
</evidence>
<dbReference type="OrthoDB" id="308383at2759"/>
<keyword evidence="10 17" id="KW-0862">Zinc</keyword>
<comment type="catalytic activity">
    <reaction evidence="17">
        <text>L-lysyl(9)-[histone H3] + 3 S-adenosyl-L-methionine = N(6),N(6),N(6)-trimethyl-L-lysyl(9)-[histone H3] + 3 S-adenosyl-L-homocysteine + 3 H(+)</text>
        <dbReference type="Rhea" id="RHEA:60276"/>
        <dbReference type="Rhea" id="RHEA-COMP:15538"/>
        <dbReference type="Rhea" id="RHEA-COMP:15546"/>
        <dbReference type="ChEBI" id="CHEBI:15378"/>
        <dbReference type="ChEBI" id="CHEBI:29969"/>
        <dbReference type="ChEBI" id="CHEBI:57856"/>
        <dbReference type="ChEBI" id="CHEBI:59789"/>
        <dbReference type="ChEBI" id="CHEBI:61961"/>
        <dbReference type="EC" id="2.1.1.355"/>
    </reaction>
</comment>
<reference evidence="24" key="1">
    <citation type="submission" date="2025-08" db="UniProtKB">
        <authorList>
            <consortium name="Ensembl"/>
        </authorList>
    </citation>
    <scope>IDENTIFICATION</scope>
</reference>
<evidence type="ECO:0000256" key="12">
    <source>
        <dbReference type="ARBA" id="ARBA00023015"/>
    </source>
</evidence>
<evidence type="ECO:0000256" key="18">
    <source>
        <dbReference type="PIRSR" id="PIRSR009343-1"/>
    </source>
</evidence>
<keyword evidence="13" id="KW-0804">Transcription</keyword>
<keyword evidence="7 17" id="KW-0949">S-adenosyl-L-methionine</keyword>
<evidence type="ECO:0000259" key="21">
    <source>
        <dbReference type="PROSITE" id="PS50280"/>
    </source>
</evidence>
<feature type="binding site" evidence="19">
    <location>
        <position position="221"/>
    </location>
    <ligand>
        <name>Zn(2+)</name>
        <dbReference type="ChEBI" id="CHEBI:29105"/>
        <label>3</label>
    </ligand>
</feature>
<feature type="binding site" evidence="19">
    <location>
        <position position="221"/>
    </location>
    <ligand>
        <name>Zn(2+)</name>
        <dbReference type="ChEBI" id="CHEBI:29105"/>
        <label>2</label>
    </ligand>
</feature>
<feature type="binding site" evidence="18">
    <location>
        <begin position="322"/>
        <end position="323"/>
    </location>
    <ligand>
        <name>S-adenosyl-L-methionine</name>
        <dbReference type="ChEBI" id="CHEBI:59789"/>
    </ligand>
</feature>
<evidence type="ECO:0000256" key="5">
    <source>
        <dbReference type="ARBA" id="ARBA00022603"/>
    </source>
</evidence>
<dbReference type="GO" id="GO:0000775">
    <property type="term" value="C:chromosome, centromeric region"/>
    <property type="evidence" value="ECO:0007669"/>
    <property type="project" value="UniProtKB-SubCell"/>
</dbReference>
<dbReference type="Pfam" id="PF00385">
    <property type="entry name" value="Chromo"/>
    <property type="match status" value="1"/>
</dbReference>
<dbReference type="PANTHER" id="PTHR46223">
    <property type="entry name" value="HISTONE-LYSINE N-METHYLTRANSFERASE SUV39H"/>
    <property type="match status" value="1"/>
</dbReference>
<evidence type="ECO:0000256" key="7">
    <source>
        <dbReference type="ARBA" id="ARBA00022691"/>
    </source>
</evidence>
<dbReference type="Gene3D" id="2.170.270.10">
    <property type="entry name" value="SET domain"/>
    <property type="match status" value="1"/>
</dbReference>
<dbReference type="InterPro" id="IPR001214">
    <property type="entry name" value="SET_dom"/>
</dbReference>
<protein>
    <recommendedName>
        <fullName evidence="17">Histone-lysine N-methyltransferase</fullName>
        <ecNumber evidence="17">2.1.1.355</ecNumber>
    </recommendedName>
</protein>
<dbReference type="GO" id="GO:0032259">
    <property type="term" value="P:methylation"/>
    <property type="evidence" value="ECO:0007669"/>
    <property type="project" value="UniProtKB-KW"/>
</dbReference>
<organism evidence="24 25">
    <name type="scientific">Paramormyrops kingsleyae</name>
    <dbReference type="NCBI Taxonomy" id="1676925"/>
    <lineage>
        <taxon>Eukaryota</taxon>
        <taxon>Metazoa</taxon>
        <taxon>Chordata</taxon>
        <taxon>Craniata</taxon>
        <taxon>Vertebrata</taxon>
        <taxon>Euteleostomi</taxon>
        <taxon>Actinopterygii</taxon>
        <taxon>Neopterygii</taxon>
        <taxon>Teleostei</taxon>
        <taxon>Osteoglossocephala</taxon>
        <taxon>Osteoglossomorpha</taxon>
        <taxon>Osteoglossiformes</taxon>
        <taxon>Mormyridae</taxon>
        <taxon>Paramormyrops</taxon>
    </lineage>
</organism>
<sequence length="411" mass="47785">MAENLKGCSVACKVSLSQLQTCCRQERVFCQELGLNKKNFNDYEVEYLCDYKKNRDEEFYLVKWKGYPESQNTWEPRKNLRCVKLLKVFQHDLELELRKHRKRRSLKKLDSSISSYLVQKAKQRQELQRWEAHLNKMRNHKGRIFVLNEVDLEGPPKNFTYINNYKVGDGIMLNEVTLGCECADCLGNPVKGCCAGASLHRFAYNDRGQVKLRAGLPIYECNSRCCCGMDCPNRVVQKGIQFDLCIFKTDDGRGWGVRTMEHIRKNTFVMEYIGEIITTEEAEKRGHIYDRQGATYLFDLDYVEDVYTVDAANHGNISHFVNHSCNPNLQVYNVFIDNLDERLPRIAFFSTRHIKPGEELTFDYKMQIDPVDAESTRMDSNFSRAGLPGSPKRRVRVECKCGVESCRKYLF</sequence>
<feature type="domain" description="Pre-SET" evidence="22">
    <location>
        <begin position="178"/>
        <end position="239"/>
    </location>
</feature>
<dbReference type="GO" id="GO:0008270">
    <property type="term" value="F:zinc ion binding"/>
    <property type="evidence" value="ECO:0007669"/>
    <property type="project" value="UniProtKB-UniRule"/>
</dbReference>
<feature type="binding site" evidence="19">
    <location>
        <position position="406"/>
    </location>
    <ligand>
        <name>Zn(2+)</name>
        <dbReference type="ChEBI" id="CHEBI:29105"/>
        <label>4</label>
    </ligand>
</feature>
<dbReference type="FunFam" id="2.170.270.10:FF:000008">
    <property type="entry name" value="Histone-lysine N-methyltransferase"/>
    <property type="match status" value="1"/>
</dbReference>
<feature type="binding site" evidence="19">
    <location>
        <position position="194"/>
    </location>
    <ligand>
        <name>Zn(2+)</name>
        <dbReference type="ChEBI" id="CHEBI:29105"/>
        <label>2</label>
    </ligand>
</feature>
<feature type="binding site" evidence="18">
    <location>
        <position position="364"/>
    </location>
    <ligand>
        <name>S-adenosyl-L-methionine</name>
        <dbReference type="ChEBI" id="CHEBI:59789"/>
    </ligand>
</feature>
<comment type="subcellular location">
    <subcellularLocation>
        <location evidence="2">Chromosome</location>
        <location evidence="2">Centromere</location>
    </subcellularLocation>
    <subcellularLocation>
        <location evidence="1 17">Nucleus</location>
    </subcellularLocation>
</comment>
<dbReference type="PROSITE" id="PS50013">
    <property type="entry name" value="CHROMO_2"/>
    <property type="match status" value="1"/>
</dbReference>
<feature type="binding site" evidence="19">
    <location>
        <position position="399"/>
    </location>
    <ligand>
        <name>Zn(2+)</name>
        <dbReference type="ChEBI" id="CHEBI:29105"/>
        <label>4</label>
    </ligand>
</feature>
<evidence type="ECO:0000256" key="8">
    <source>
        <dbReference type="ARBA" id="ARBA00022723"/>
    </source>
</evidence>
<feature type="binding site" evidence="19">
    <location>
        <position position="180"/>
    </location>
    <ligand>
        <name>Zn(2+)</name>
        <dbReference type="ChEBI" id="CHEBI:29105"/>
        <label>1</label>
    </ligand>
</feature>
<keyword evidence="9" id="KW-0221">Differentiation</keyword>
<keyword evidence="5 17" id="KW-0489">Methyltransferase</keyword>
<feature type="binding site" evidence="19">
    <location>
        <position position="180"/>
    </location>
    <ligand>
        <name>Zn(2+)</name>
        <dbReference type="ChEBI" id="CHEBI:29105"/>
        <label>2</label>
    </ligand>
</feature>
<feature type="domain" description="Chromo" evidence="20">
    <location>
        <begin position="43"/>
        <end position="101"/>
    </location>
</feature>
<dbReference type="Ensembl" id="ENSPKIT00000010593.1">
    <property type="protein sequence ID" value="ENSPKIP00000029792.1"/>
    <property type="gene ID" value="ENSPKIG00000010905.1"/>
</dbReference>
<feature type="binding site" evidence="19">
    <location>
        <position position="231"/>
    </location>
    <ligand>
        <name>Zn(2+)</name>
        <dbReference type="ChEBI" id="CHEBI:29105"/>
        <label>3</label>
    </ligand>
</feature>
<feature type="binding site" evidence="19">
    <location>
        <position position="193"/>
    </location>
    <ligand>
        <name>Zn(2+)</name>
        <dbReference type="ChEBI" id="CHEBI:29105"/>
        <label>1</label>
    </ligand>
</feature>
<dbReference type="PIRSF" id="PIRSF009343">
    <property type="entry name" value="SUV39_SET"/>
    <property type="match status" value="1"/>
</dbReference>
<dbReference type="InterPro" id="IPR023779">
    <property type="entry name" value="Chromodomain_CS"/>
</dbReference>
<dbReference type="InterPro" id="IPR050973">
    <property type="entry name" value="H3K9_Histone-Lys_N-MTase"/>
</dbReference>
<accession>A0A3B3SGD1</accession>
<evidence type="ECO:0000256" key="15">
    <source>
        <dbReference type="ARBA" id="ARBA00023306"/>
    </source>
</evidence>
<dbReference type="PANTHER" id="PTHR46223:SF4">
    <property type="entry name" value="HISTONE-LYSINE N-METHYLTRANSFERASE-RELATED"/>
    <property type="match status" value="1"/>
</dbReference>
<comment type="similarity">
    <text evidence="17">Belongs to the class V-like SAM-binding methyltransferase superfamily. Histone-lysine methyltransferase family. Suvar3-9 subfamily.</text>
</comment>
<dbReference type="InterPro" id="IPR023780">
    <property type="entry name" value="Chromo_domain"/>
</dbReference>
<evidence type="ECO:0000259" key="20">
    <source>
        <dbReference type="PROSITE" id="PS50013"/>
    </source>
</evidence>
<dbReference type="InterPro" id="IPR003616">
    <property type="entry name" value="Post-SET_dom"/>
</dbReference>
<keyword evidence="15" id="KW-0131">Cell cycle</keyword>
<evidence type="ECO:0000313" key="25">
    <source>
        <dbReference type="Proteomes" id="UP000261540"/>
    </source>
</evidence>
<evidence type="ECO:0000256" key="1">
    <source>
        <dbReference type="ARBA" id="ARBA00004123"/>
    </source>
</evidence>
<proteinExistence type="inferred from homology"/>
<keyword evidence="8 17" id="KW-0479">Metal-binding</keyword>
<feature type="domain" description="Post-SET" evidence="23">
    <location>
        <begin position="395"/>
        <end position="411"/>
    </location>
</feature>
<feature type="binding site" evidence="19">
    <location>
        <position position="325"/>
    </location>
    <ligand>
        <name>Zn(2+)</name>
        <dbReference type="ChEBI" id="CHEBI:29105"/>
        <label>4</label>
    </ligand>
</feature>
<dbReference type="InterPro" id="IPR007728">
    <property type="entry name" value="Pre-SET_dom"/>
</dbReference>
<evidence type="ECO:0000256" key="3">
    <source>
        <dbReference type="ARBA" id="ARBA00022454"/>
    </source>
</evidence>
<dbReference type="PROSITE" id="PS50280">
    <property type="entry name" value="SET"/>
    <property type="match status" value="1"/>
</dbReference>
<dbReference type="SMART" id="SM00468">
    <property type="entry name" value="PreSET"/>
    <property type="match status" value="1"/>
</dbReference>
<dbReference type="KEGG" id="pki:111847791"/>
<dbReference type="Gene3D" id="2.40.50.40">
    <property type="match status" value="1"/>
</dbReference>
<evidence type="ECO:0000256" key="6">
    <source>
        <dbReference type="ARBA" id="ARBA00022679"/>
    </source>
</evidence>
<keyword evidence="6 17" id="KW-0808">Transferase</keyword>
<dbReference type="PROSITE" id="PS50868">
    <property type="entry name" value="POST_SET"/>
    <property type="match status" value="1"/>
</dbReference>
<evidence type="ECO:0000256" key="9">
    <source>
        <dbReference type="ARBA" id="ARBA00022782"/>
    </source>
</evidence>
<dbReference type="EC" id="2.1.1.355" evidence="17"/>
<dbReference type="PROSITE" id="PS50867">
    <property type="entry name" value="PRE_SET"/>
    <property type="match status" value="1"/>
</dbReference>
<dbReference type="AlphaFoldDB" id="A0A3B3SGD1"/>
<feature type="binding site" evidence="19">
    <location>
        <position position="401"/>
    </location>
    <ligand>
        <name>Zn(2+)</name>
        <dbReference type="ChEBI" id="CHEBI:29105"/>
        <label>4</label>
    </ligand>
</feature>
<feature type="domain" description="SET" evidence="21">
    <location>
        <begin position="242"/>
        <end position="365"/>
    </location>
</feature>
<keyword evidence="4" id="KW-0678">Repressor</keyword>
<dbReference type="SMART" id="SM00298">
    <property type="entry name" value="CHROMO"/>
    <property type="match status" value="1"/>
</dbReference>
<name>A0A3B3SGD1_9TELE</name>
<feature type="binding site" evidence="19">
    <location>
        <position position="182"/>
    </location>
    <ligand>
        <name>Zn(2+)</name>
        <dbReference type="ChEBI" id="CHEBI:29105"/>
        <label>1</label>
    </ligand>
</feature>
<feature type="binding site" evidence="18">
    <location>
        <begin position="253"/>
        <end position="255"/>
    </location>
    <ligand>
        <name>S-adenosyl-L-methionine</name>
        <dbReference type="ChEBI" id="CHEBI:59789"/>
    </ligand>
</feature>
<evidence type="ECO:0000256" key="2">
    <source>
        <dbReference type="ARBA" id="ARBA00004584"/>
    </source>
</evidence>
<keyword evidence="11 17" id="KW-0156">Chromatin regulator</keyword>
<dbReference type="CTD" id="445198"/>
<evidence type="ECO:0000256" key="13">
    <source>
        <dbReference type="ARBA" id="ARBA00023163"/>
    </source>
</evidence>
<dbReference type="GO" id="GO:0140949">
    <property type="term" value="F:histone H3K9 trimethyltransferase activity"/>
    <property type="evidence" value="ECO:0007669"/>
    <property type="project" value="UniProtKB-EC"/>
</dbReference>
<keyword evidence="3" id="KW-0158">Chromosome</keyword>
<feature type="binding site" evidence="19">
    <location>
        <position position="185"/>
    </location>
    <ligand>
        <name>Zn(2+)</name>
        <dbReference type="ChEBI" id="CHEBI:29105"/>
        <label>3</label>
    </ligand>
</feature>
<evidence type="ECO:0000256" key="4">
    <source>
        <dbReference type="ARBA" id="ARBA00022491"/>
    </source>
</evidence>
<keyword evidence="12" id="KW-0805">Transcription regulation</keyword>
<evidence type="ECO:0000313" key="24">
    <source>
        <dbReference type="Ensembl" id="ENSPKIP00000029792.1"/>
    </source>
</evidence>
<evidence type="ECO:0000259" key="23">
    <source>
        <dbReference type="PROSITE" id="PS50868"/>
    </source>
</evidence>
<feature type="binding site" evidence="18">
    <location>
        <position position="400"/>
    </location>
    <ligand>
        <name>S-adenosyl-L-methionine</name>
        <dbReference type="ChEBI" id="CHEBI:59789"/>
    </ligand>
</feature>
<dbReference type="InterPro" id="IPR046341">
    <property type="entry name" value="SET_dom_sf"/>
</dbReference>
<dbReference type="SUPFAM" id="SSF54160">
    <property type="entry name" value="Chromo domain-like"/>
    <property type="match status" value="1"/>
</dbReference>
<reference evidence="24" key="2">
    <citation type="submission" date="2025-09" db="UniProtKB">
        <authorList>
            <consortium name="Ensembl"/>
        </authorList>
    </citation>
    <scope>IDENTIFICATION</scope>
</reference>
<evidence type="ECO:0000256" key="17">
    <source>
        <dbReference type="PIRNR" id="PIRNR009343"/>
    </source>
</evidence>
<feature type="binding site" evidence="19">
    <location>
        <position position="227"/>
    </location>
    <ligand>
        <name>Zn(2+)</name>
        <dbReference type="ChEBI" id="CHEBI:29105"/>
        <label>3</label>
    </ligand>
</feature>
<dbReference type="RefSeq" id="XP_023675079.1">
    <property type="nucleotide sequence ID" value="XM_023819311.2"/>
</dbReference>
<dbReference type="InterPro" id="IPR016197">
    <property type="entry name" value="Chromo-like_dom_sf"/>
</dbReference>
<dbReference type="CDD" id="cd18639">
    <property type="entry name" value="CD_SUV39H1_like"/>
    <property type="match status" value="1"/>
</dbReference>
<dbReference type="PROSITE" id="PS51579">
    <property type="entry name" value="SAM_MT43_SUVAR39_3"/>
    <property type="match status" value="1"/>
</dbReference>
<dbReference type="GO" id="GO:0002244">
    <property type="term" value="P:hematopoietic progenitor cell differentiation"/>
    <property type="evidence" value="ECO:0007669"/>
    <property type="project" value="Ensembl"/>
</dbReference>
<dbReference type="GeneID" id="111847791"/>
<evidence type="ECO:0000256" key="19">
    <source>
        <dbReference type="PIRSR" id="PIRSR009343-2"/>
    </source>
</evidence>
<keyword evidence="14 17" id="KW-0539">Nucleus</keyword>
<evidence type="ECO:0000259" key="22">
    <source>
        <dbReference type="PROSITE" id="PS50867"/>
    </source>
</evidence>
<dbReference type="PROSITE" id="PS00598">
    <property type="entry name" value="CHROMO_1"/>
    <property type="match status" value="1"/>
</dbReference>
<dbReference type="SUPFAM" id="SSF82199">
    <property type="entry name" value="SET domain"/>
    <property type="match status" value="1"/>
</dbReference>
<dbReference type="SMART" id="SM00317">
    <property type="entry name" value="SET"/>
    <property type="match status" value="1"/>
</dbReference>
<keyword evidence="25" id="KW-1185">Reference proteome</keyword>
<dbReference type="InterPro" id="IPR011381">
    <property type="entry name" value="H3-K9_MeTrfase_SUV39H1/2-like"/>
</dbReference>
<evidence type="ECO:0000256" key="10">
    <source>
        <dbReference type="ARBA" id="ARBA00022833"/>
    </source>
</evidence>
<dbReference type="Pfam" id="PF05033">
    <property type="entry name" value="Pre-SET"/>
    <property type="match status" value="1"/>
</dbReference>
<keyword evidence="16" id="KW-0137">Centromere</keyword>
<dbReference type="Proteomes" id="UP000261540">
    <property type="component" value="Unplaced"/>
</dbReference>
<dbReference type="STRING" id="1676925.ENSPKIP00000029792"/>
<dbReference type="GO" id="GO:0005634">
    <property type="term" value="C:nucleus"/>
    <property type="evidence" value="ECO:0007669"/>
    <property type="project" value="UniProtKB-SubCell"/>
</dbReference>
<evidence type="ECO:0000256" key="11">
    <source>
        <dbReference type="ARBA" id="ARBA00022853"/>
    </source>
</evidence>